<evidence type="ECO:0000313" key="2">
    <source>
        <dbReference type="EMBL" id="KAF5215720.1"/>
    </source>
</evidence>
<accession>A0A7J6XQU1</accession>
<proteinExistence type="predicted"/>
<evidence type="ECO:0000313" key="3">
    <source>
        <dbReference type="EMBL" id="KAF5216583.1"/>
    </source>
</evidence>
<name>A0A7J6XQU1_TRYCR</name>
<organism evidence="3 4">
    <name type="scientific">Trypanosoma cruzi</name>
    <dbReference type="NCBI Taxonomy" id="5693"/>
    <lineage>
        <taxon>Eukaryota</taxon>
        <taxon>Discoba</taxon>
        <taxon>Euglenozoa</taxon>
        <taxon>Kinetoplastea</taxon>
        <taxon>Metakinetoplastina</taxon>
        <taxon>Trypanosomatida</taxon>
        <taxon>Trypanosomatidae</taxon>
        <taxon>Trypanosoma</taxon>
        <taxon>Schizotrypanum</taxon>
    </lineage>
</organism>
<dbReference type="AlphaFoldDB" id="A0A7J6XQU1"/>
<evidence type="ECO:0000256" key="1">
    <source>
        <dbReference type="SAM" id="MobiDB-lite"/>
    </source>
</evidence>
<reference evidence="3" key="2">
    <citation type="submission" date="2020-04" db="EMBL/GenBank/DDBJ databases">
        <authorList>
            <person name="Diaz Viraque F."/>
        </authorList>
    </citation>
    <scope>NUCLEOTIDE SEQUENCE</scope>
    <source>
        <strain evidence="3">Berenice</strain>
    </source>
</reference>
<dbReference type="VEuPathDB" id="TriTrypDB:ECC02_011568"/>
<reference evidence="3 4" key="1">
    <citation type="journal article" date="2019" name="Genome Biol. Evol.">
        <title>Nanopore Sequencing Significantly Improves Genome Assembly of the Protozoan Parasite Trypanosoma cruzi.</title>
        <authorList>
            <person name="Diaz-Viraque F."/>
            <person name="Pita S."/>
            <person name="Greif G."/>
            <person name="de Souza R.C.M."/>
            <person name="Iraola G."/>
            <person name="Robello C."/>
        </authorList>
    </citation>
    <scope>NUCLEOTIDE SEQUENCE [LARGE SCALE GENOMIC DNA]</scope>
    <source>
        <strain evidence="3 4">Berenice</strain>
    </source>
</reference>
<dbReference type="EMBL" id="JABDHM010000279">
    <property type="protein sequence ID" value="KAF5215720.1"/>
    <property type="molecule type" value="Genomic_DNA"/>
</dbReference>
<evidence type="ECO:0000313" key="4">
    <source>
        <dbReference type="Proteomes" id="UP000583944"/>
    </source>
</evidence>
<sequence>MCRHIHREGNGGPFPFRCTAGSTVATCVHRIGHMAHSTQLTIPAMHAHIKATESIILILSLSTGSRTLLPRPHTHARESSGRRHSEHTTNPPRASHPQERRLGLGAPSSFLPFMPTEEAAATRNRQHTLQKNHPNPLQCAFCACMWLCVPADARSKEVKTGAEHVKGRTNQNVQQRCMAEIKRKKLLRLTILHCSPSSGNSLKN</sequence>
<protein>
    <submittedName>
        <fullName evidence="3">Uncharacterized protein</fullName>
    </submittedName>
</protein>
<feature type="compositionally biased region" description="Basic and acidic residues" evidence="1">
    <location>
        <begin position="75"/>
        <end position="87"/>
    </location>
</feature>
<feature type="region of interest" description="Disordered" evidence="1">
    <location>
        <begin position="67"/>
        <end position="103"/>
    </location>
</feature>
<gene>
    <name evidence="3" type="ORF">ECC02_010620</name>
    <name evidence="2" type="ORF">ECC02_011568</name>
</gene>
<dbReference type="Proteomes" id="UP000583944">
    <property type="component" value="Unassembled WGS sequence"/>
</dbReference>
<dbReference type="VEuPathDB" id="TriTrypDB:ECC02_010620"/>
<dbReference type="EMBL" id="JABDHM010000191">
    <property type="protein sequence ID" value="KAF5216583.1"/>
    <property type="molecule type" value="Genomic_DNA"/>
</dbReference>
<comment type="caution">
    <text evidence="3">The sequence shown here is derived from an EMBL/GenBank/DDBJ whole genome shotgun (WGS) entry which is preliminary data.</text>
</comment>